<evidence type="ECO:0000313" key="5">
    <source>
        <dbReference type="Proteomes" id="UP000011543"/>
    </source>
</evidence>
<dbReference type="PaxDb" id="547559-Nmag_3211"/>
<dbReference type="AlphaFoldDB" id="D3SRY7"/>
<dbReference type="OrthoDB" id="311964at2157"/>
<accession>D3SRY7</accession>
<dbReference type="Proteomes" id="UP000001879">
    <property type="component" value="Chromosome"/>
</dbReference>
<dbReference type="eggNOG" id="arCOG08936">
    <property type="taxonomic scope" value="Archaea"/>
</dbReference>
<evidence type="ECO:0000259" key="1">
    <source>
        <dbReference type="Pfam" id="PF12690"/>
    </source>
</evidence>
<evidence type="ECO:0000313" key="4">
    <source>
        <dbReference type="Proteomes" id="UP000001879"/>
    </source>
</evidence>
<reference evidence="2" key="4">
    <citation type="submission" date="2016-09" db="EMBL/GenBank/DDBJ databases">
        <authorList>
            <person name="Pfeiffer F."/>
        </authorList>
    </citation>
    <scope>NUCLEOTIDE SEQUENCE</scope>
    <source>
        <strain evidence="2">ATCC 43099</strain>
    </source>
</reference>
<dbReference type="Gene3D" id="2.60.40.2360">
    <property type="entry name" value="Intracellular proteinase inhibitor BsuPI"/>
    <property type="match status" value="1"/>
</dbReference>
<dbReference type="KEGG" id="nmg:Nmag_3211"/>
<organism evidence="2 4">
    <name type="scientific">Natrialba magadii (strain ATCC 43099 / DSM 3394 / CCM 3739 / CIP 104546 / IAM 13178 / JCM 8861 / NBRC 102185 / NCIMB 2190 / MS3)</name>
    <name type="common">Natronobacterium magadii</name>
    <dbReference type="NCBI Taxonomy" id="547559"/>
    <lineage>
        <taxon>Archaea</taxon>
        <taxon>Methanobacteriati</taxon>
        <taxon>Methanobacteriota</taxon>
        <taxon>Stenosarchaea group</taxon>
        <taxon>Halobacteria</taxon>
        <taxon>Halobacteriales</taxon>
        <taxon>Natrialbaceae</taxon>
        <taxon>Natrialba</taxon>
    </lineage>
</organism>
<protein>
    <recommendedName>
        <fullName evidence="1">Intracellular proteinase inhibitor BsuPI domain-containing protein</fullName>
    </recommendedName>
</protein>
<reference evidence="3 5" key="3">
    <citation type="journal article" date="2014" name="PLoS Genet.">
        <title>Phylogenetically driven sequencing of extremely halophilic archaea reveals strategies for static and dynamic osmo-response.</title>
        <authorList>
            <person name="Becker E.A."/>
            <person name="Seitzer P.M."/>
            <person name="Tritt A."/>
            <person name="Larsen D."/>
            <person name="Krusor M."/>
            <person name="Yao A.I."/>
            <person name="Wu D."/>
            <person name="Madern D."/>
            <person name="Eisen J.A."/>
            <person name="Darling A.E."/>
            <person name="Facciotti M.T."/>
        </authorList>
    </citation>
    <scope>NUCLEOTIDE SEQUENCE [LARGE SCALE GENOMIC DNA]</scope>
    <source>
        <strain evidence="5">ATCC 43099 / DSM 3394 / CCM 3739 / CIP 104546 / IAM 13178 / JCM 8861 / NBRC 102185 / NCIMB 2190 / MS3</strain>
        <strain evidence="3">MS-3</strain>
    </source>
</reference>
<dbReference type="RefSeq" id="WP_004216035.1">
    <property type="nucleotide sequence ID" value="NC_013922.1"/>
</dbReference>
<feature type="domain" description="Intracellular proteinase inhibitor BsuPI" evidence="1">
    <location>
        <begin position="17"/>
        <end position="104"/>
    </location>
</feature>
<dbReference type="InterPro" id="IPR038144">
    <property type="entry name" value="IPI"/>
</dbReference>
<dbReference type="Pfam" id="PF12690">
    <property type="entry name" value="BsuPI"/>
    <property type="match status" value="1"/>
</dbReference>
<dbReference type="STRING" id="547559.Nmag_3211"/>
<dbReference type="PATRIC" id="fig|547559.17.peg.2808"/>
<dbReference type="HOGENOM" id="CLU_137780_0_0_2"/>
<gene>
    <name evidence="2" type="ordered locus">Nmag_3211</name>
    <name evidence="3" type="ORF">C500_14181</name>
</gene>
<dbReference type="EMBL" id="CP001932">
    <property type="protein sequence ID" value="ADD06761.1"/>
    <property type="molecule type" value="Genomic_DNA"/>
</dbReference>
<reference evidence="4" key="1">
    <citation type="submission" date="2010-02" db="EMBL/GenBank/DDBJ databases">
        <title>Complete sequence of chromosome of Natrialba magadii ATCC 43099.</title>
        <authorList>
            <consortium name="US DOE Joint Genome Institute"/>
            <person name="Lucas S."/>
            <person name="Copeland A."/>
            <person name="Lapidus A."/>
            <person name="Cheng J.-F."/>
            <person name="Bruce D."/>
            <person name="Goodwin L."/>
            <person name="Pitluck S."/>
            <person name="Davenport K."/>
            <person name="Saunders E."/>
            <person name="Detter J.C."/>
            <person name="Han C."/>
            <person name="Tapia R."/>
            <person name="Land M."/>
            <person name="Hauser L."/>
            <person name="Kyrpides N."/>
            <person name="Mikhailova N."/>
            <person name="De Castro R.E."/>
            <person name="Maupin-Furlow J.A."/>
            <person name="Woyke T."/>
        </authorList>
    </citation>
    <scope>NUCLEOTIDE SEQUENCE [LARGE SCALE GENOMIC DNA]</scope>
    <source>
        <strain evidence="4">ATCC 43099 / DSM 3394 / CCM 3739 / CIP 104546 / IAM 13178 / JCM 8861 / NBRC 102185 / NCIMB 2190 / MS3</strain>
    </source>
</reference>
<sequence length="115" mass="12769">MALEGRLDATVSSDAAGSDTVALAFTVRNEGSETETLRFSDACKAEFVVQEEGREVWRYTDGRMFAQMLSAEELDPDEETTYEAAWEEPQSGEFTVVAELQARETTCEARTELTV</sequence>
<keyword evidence="4" id="KW-1185">Reference proteome</keyword>
<name>D3SRY7_NATMM</name>
<dbReference type="InterPro" id="IPR020481">
    <property type="entry name" value="Intracell_prot_inh_BsuPI"/>
</dbReference>
<dbReference type="Proteomes" id="UP000011543">
    <property type="component" value="Unassembled WGS sequence"/>
</dbReference>
<dbReference type="GeneID" id="8826074"/>
<proteinExistence type="predicted"/>
<reference evidence="2 4" key="2">
    <citation type="journal article" date="2012" name="BMC Genomics">
        <title>A comparative genomics perspective on the genetic content of the alkaliphilic haloarchaeon Natrialba magadii ATCC 43099T.</title>
        <authorList>
            <person name="Siddaramappa S."/>
            <person name="Challacombe J.F."/>
            <person name="Decastro R.E."/>
            <person name="Pfeiffer F."/>
            <person name="Sastre D.E."/>
            <person name="Gimenez M.I."/>
            <person name="Paggi R.A."/>
            <person name="Detter J.C."/>
            <person name="Davenport K.W."/>
            <person name="Goodwin L.A."/>
            <person name="Kyrpides N."/>
            <person name="Tapia R."/>
            <person name="Pitluck S."/>
            <person name="Lucas S."/>
            <person name="Woyke T."/>
            <person name="Maupin-Furlow J.A."/>
        </authorList>
    </citation>
    <scope>NUCLEOTIDE SEQUENCE [LARGE SCALE GENOMIC DNA]</scope>
    <source>
        <strain evidence="2">ATCC 43099</strain>
        <strain evidence="4">ATCC 43099 / DSM 3394 / CCM 3739 / CIP 104546 / IAM 13178 / JCM 8861 / NBRC 102185 / NCIMB 2190 / MS3</strain>
    </source>
</reference>
<dbReference type="EMBL" id="AOHS01000044">
    <property type="protein sequence ID" value="ELY27803.1"/>
    <property type="molecule type" value="Genomic_DNA"/>
</dbReference>
<evidence type="ECO:0000313" key="2">
    <source>
        <dbReference type="EMBL" id="ADD06761.1"/>
    </source>
</evidence>
<evidence type="ECO:0000313" key="3">
    <source>
        <dbReference type="EMBL" id="ELY27803.1"/>
    </source>
</evidence>